<feature type="compositionally biased region" description="Low complexity" evidence="1">
    <location>
        <begin position="795"/>
        <end position="813"/>
    </location>
</feature>
<feature type="compositionally biased region" description="Polar residues" evidence="1">
    <location>
        <begin position="783"/>
        <end position="794"/>
    </location>
</feature>
<keyword evidence="4" id="KW-1185">Reference proteome</keyword>
<feature type="compositionally biased region" description="Polar residues" evidence="1">
    <location>
        <begin position="126"/>
        <end position="136"/>
    </location>
</feature>
<feature type="region of interest" description="Disordered" evidence="1">
    <location>
        <begin position="576"/>
        <end position="640"/>
    </location>
</feature>
<dbReference type="AlphaFoldDB" id="A0A8C5ZS39"/>
<dbReference type="PANTHER" id="PTHR15117">
    <property type="entry name" value="ATAXIN 7 RELATED"/>
    <property type="match status" value="1"/>
</dbReference>
<name>A0A8C5ZS39_MARMA</name>
<proteinExistence type="predicted"/>
<dbReference type="InterPro" id="IPR052237">
    <property type="entry name" value="Ataxin-7-like_regulator"/>
</dbReference>
<dbReference type="InterPro" id="IPR013243">
    <property type="entry name" value="SCA7_dom"/>
</dbReference>
<dbReference type="PANTHER" id="PTHR15117:SF9">
    <property type="entry name" value="ATAXIN-7-LIKE PROTEIN 1"/>
    <property type="match status" value="1"/>
</dbReference>
<feature type="compositionally biased region" description="Basic and acidic residues" evidence="1">
    <location>
        <begin position="314"/>
        <end position="324"/>
    </location>
</feature>
<gene>
    <name evidence="3" type="primary">ATXN7L1</name>
</gene>
<feature type="compositionally biased region" description="Low complexity" evidence="1">
    <location>
        <begin position="576"/>
        <end position="586"/>
    </location>
</feature>
<feature type="compositionally biased region" description="Low complexity" evidence="1">
    <location>
        <begin position="373"/>
        <end position="387"/>
    </location>
</feature>
<protein>
    <submittedName>
        <fullName evidence="3">Ataxin 7 like 1</fullName>
    </submittedName>
</protein>
<accession>A0A8C5ZS39</accession>
<feature type="compositionally biased region" description="Low complexity" evidence="1">
    <location>
        <begin position="100"/>
        <end position="109"/>
    </location>
</feature>
<evidence type="ECO:0000313" key="4">
    <source>
        <dbReference type="Proteomes" id="UP000694407"/>
    </source>
</evidence>
<feature type="domain" description="SCA7" evidence="2">
    <location>
        <begin position="256"/>
        <end position="323"/>
    </location>
</feature>
<reference evidence="3" key="2">
    <citation type="submission" date="2025-09" db="UniProtKB">
        <authorList>
            <consortium name="Ensembl"/>
        </authorList>
    </citation>
    <scope>IDENTIFICATION</scope>
</reference>
<feature type="compositionally biased region" description="Low complexity" evidence="1">
    <location>
        <begin position="619"/>
        <end position="637"/>
    </location>
</feature>
<feature type="region of interest" description="Disordered" evidence="1">
    <location>
        <begin position="314"/>
        <end position="419"/>
    </location>
</feature>
<dbReference type="GeneTree" id="ENSGT00940000158612"/>
<feature type="region of interest" description="Disordered" evidence="1">
    <location>
        <begin position="94"/>
        <end position="148"/>
    </location>
</feature>
<reference evidence="3" key="1">
    <citation type="submission" date="2025-08" db="UniProtKB">
        <authorList>
            <consortium name="Ensembl"/>
        </authorList>
    </citation>
    <scope>IDENTIFICATION</scope>
</reference>
<feature type="compositionally biased region" description="Low complexity" evidence="1">
    <location>
        <begin position="339"/>
        <end position="354"/>
    </location>
</feature>
<evidence type="ECO:0000259" key="2">
    <source>
        <dbReference type="PROSITE" id="PS51505"/>
    </source>
</evidence>
<feature type="compositionally biased region" description="Basic and acidic residues" evidence="1">
    <location>
        <begin position="598"/>
        <end position="611"/>
    </location>
</feature>
<organism evidence="3 4">
    <name type="scientific">Marmota marmota marmota</name>
    <name type="common">Alpine marmot</name>
    <dbReference type="NCBI Taxonomy" id="9994"/>
    <lineage>
        <taxon>Eukaryota</taxon>
        <taxon>Metazoa</taxon>
        <taxon>Chordata</taxon>
        <taxon>Craniata</taxon>
        <taxon>Vertebrata</taxon>
        <taxon>Euteleostomi</taxon>
        <taxon>Mammalia</taxon>
        <taxon>Eutheria</taxon>
        <taxon>Euarchontoglires</taxon>
        <taxon>Glires</taxon>
        <taxon>Rodentia</taxon>
        <taxon>Sciuromorpha</taxon>
        <taxon>Sciuridae</taxon>
        <taxon>Xerinae</taxon>
        <taxon>Marmotini</taxon>
        <taxon>Marmota</taxon>
    </lineage>
</organism>
<dbReference type="Pfam" id="PF08313">
    <property type="entry name" value="SCA7"/>
    <property type="match status" value="1"/>
</dbReference>
<dbReference type="PROSITE" id="PS51505">
    <property type="entry name" value="SCA7"/>
    <property type="match status" value="1"/>
</dbReference>
<dbReference type="Ensembl" id="ENSMMMT00000021463.1">
    <property type="protein sequence ID" value="ENSMMMP00000018887.1"/>
    <property type="gene ID" value="ENSMMMG00000016642.1"/>
</dbReference>
<dbReference type="Proteomes" id="UP000694407">
    <property type="component" value="Unplaced"/>
</dbReference>
<evidence type="ECO:0000313" key="3">
    <source>
        <dbReference type="Ensembl" id="ENSMMMP00000018887.1"/>
    </source>
</evidence>
<feature type="compositionally biased region" description="Basic residues" evidence="1">
    <location>
        <begin position="587"/>
        <end position="597"/>
    </location>
</feature>
<dbReference type="Gene3D" id="6.10.140.670">
    <property type="match status" value="1"/>
</dbReference>
<sequence>MATLDRKVPSPEAFLGKPWSSWIDAAKLHCSDNVDLEEAGKEGGKSREVMRLNKEDMHLFGHYPAHDDFYLVVCSACNQVVKPQVFQSHCERRHGSMCRPSSSPASPASNPRTSLAQVKTKACLSGHNSASSTSKPFKTPKDNLLTSSSRQHTVFSAKGSRDKPCVPVPVVSLEKIPNLVKADGANVKMNSTTTTAVTSSSTSSSAVSTPPLIKPILMSKSVPPSPEKILNGKGILSATIDKKHQNGTKNSNKPYRRLSEREFDPNKHCGVLDPETKKPCTRSLTCKTHSLSHRRAVPGRKKQFDLLLAEHKAKSREKEVKEHLLTSTREILPNPPGPGQESLLGSSGSSGPEPKVASPAKSRPPNSVLPRPSSANSISSSASSNHSGYAPEPPLPPVGGDLTSRLSSDEGEMDGGEESERLDCQFSVHHPRPLAFCSFGSRLMGRGYYVFDRRWDRFRFALNSMVEKHLNSQMWKKIPPAADSPMPSPAAHITTPVPASVLQPFSNPGAVYLPSAPISSRLTSSYIMTSAMLSDAAFVASPDPRVLMSHTTAFPHVAATLSIMDSTFKAPSAVSPIPAVIPSPSHKPSKTKTSKSSKVKDLSTRSDESPSNKKRKPQSSTSSSSLSLPPSLSSPLSGPHKKNCVLNASSALNSYQAAPPYTSLSVHNSNNGVSPLSAKLELSGRTSLPGGPADIVRQVGTVGGSSDSCPLSVPSLALHTGDLSLASHNAVSSLPLSFDKSEGKKRKNSSTSSKACKITKMPGMNSVHKKNPPGLLAPVPEPVNSTSSRQVGKNSSLALSQSSPSSISSPGHSRQNTNRMGRIRTLP</sequence>
<feature type="region of interest" description="Disordered" evidence="1">
    <location>
        <begin position="732"/>
        <end position="827"/>
    </location>
</feature>
<evidence type="ECO:0000256" key="1">
    <source>
        <dbReference type="SAM" id="MobiDB-lite"/>
    </source>
</evidence>